<reference evidence="17 18" key="1">
    <citation type="submission" date="2020-08" db="EMBL/GenBank/DDBJ databases">
        <title>Genomic Encyclopedia of Type Strains, Phase IV (KMG-IV): sequencing the most valuable type-strain genomes for metagenomic binning, comparative biology and taxonomic classification.</title>
        <authorList>
            <person name="Goeker M."/>
        </authorList>
    </citation>
    <scope>NUCLEOTIDE SEQUENCE [LARGE SCALE GENOMIC DNA]</scope>
    <source>
        <strain evidence="17 18">DSM 16268</strain>
    </source>
</reference>
<keyword evidence="8 12" id="KW-0862">Zinc</keyword>
<dbReference type="InterPro" id="IPR036977">
    <property type="entry name" value="DNA_primase_Znf_CHC2"/>
</dbReference>
<comment type="subunit">
    <text evidence="12">Monomer. Interacts with DnaB.</text>
</comment>
<dbReference type="InterPro" id="IPR037068">
    <property type="entry name" value="DNA_primase_core_N_sf"/>
</dbReference>
<comment type="cofactor">
    <cofactor evidence="12 13 14">
        <name>Zn(2+)</name>
        <dbReference type="ChEBI" id="CHEBI:29105"/>
    </cofactor>
    <text evidence="12 13 14">Binds 1 zinc ion per monomer.</text>
</comment>
<evidence type="ECO:0000256" key="1">
    <source>
        <dbReference type="ARBA" id="ARBA00022478"/>
    </source>
</evidence>
<dbReference type="Proteomes" id="UP000523821">
    <property type="component" value="Unassembled WGS sequence"/>
</dbReference>
<dbReference type="InterPro" id="IPR030846">
    <property type="entry name" value="DnaG_bac"/>
</dbReference>
<evidence type="ECO:0000256" key="7">
    <source>
        <dbReference type="ARBA" id="ARBA00022771"/>
    </source>
</evidence>
<dbReference type="SUPFAM" id="SSF57783">
    <property type="entry name" value="Zinc beta-ribbon"/>
    <property type="match status" value="1"/>
</dbReference>
<keyword evidence="11 12" id="KW-0804">Transcription</keyword>
<evidence type="ECO:0000256" key="14">
    <source>
        <dbReference type="PIRSR" id="PIRSR002811-1"/>
    </source>
</evidence>
<comment type="function">
    <text evidence="12 13">RNA polymerase that catalyzes the synthesis of short RNA molecules used as primers for DNA polymerase during DNA replication.</text>
</comment>
<comment type="similarity">
    <text evidence="12 13">Belongs to the DnaG primase family.</text>
</comment>
<dbReference type="EC" id="2.7.7.101" evidence="12"/>
<dbReference type="NCBIfam" id="TIGR01391">
    <property type="entry name" value="dnaG"/>
    <property type="match status" value="1"/>
</dbReference>
<proteinExistence type="inferred from homology"/>
<evidence type="ECO:0000256" key="12">
    <source>
        <dbReference type="HAMAP-Rule" id="MF_00974"/>
    </source>
</evidence>
<evidence type="ECO:0000256" key="10">
    <source>
        <dbReference type="ARBA" id="ARBA00023125"/>
    </source>
</evidence>
<dbReference type="GO" id="GO:0003899">
    <property type="term" value="F:DNA-directed RNA polymerase activity"/>
    <property type="evidence" value="ECO:0007669"/>
    <property type="project" value="UniProtKB-UniRule"/>
</dbReference>
<evidence type="ECO:0000313" key="18">
    <source>
        <dbReference type="Proteomes" id="UP000523821"/>
    </source>
</evidence>
<evidence type="ECO:0000256" key="3">
    <source>
        <dbReference type="ARBA" id="ARBA00022679"/>
    </source>
</evidence>
<evidence type="ECO:0000313" key="17">
    <source>
        <dbReference type="EMBL" id="MBB5752849.1"/>
    </source>
</evidence>
<evidence type="ECO:0000256" key="2">
    <source>
        <dbReference type="ARBA" id="ARBA00022515"/>
    </source>
</evidence>
<protein>
    <recommendedName>
        <fullName evidence="12 13">DNA primase</fullName>
        <ecNumber evidence="12">2.7.7.101</ecNumber>
    </recommendedName>
</protein>
<dbReference type="GO" id="GO:0008270">
    <property type="term" value="F:zinc ion binding"/>
    <property type="evidence" value="ECO:0007669"/>
    <property type="project" value="UniProtKB-UniRule"/>
</dbReference>
<feature type="region of interest" description="Disordered" evidence="15">
    <location>
        <begin position="436"/>
        <end position="466"/>
    </location>
</feature>
<dbReference type="InterPro" id="IPR050219">
    <property type="entry name" value="DnaG_primase"/>
</dbReference>
<evidence type="ECO:0000256" key="13">
    <source>
        <dbReference type="PIRNR" id="PIRNR002811"/>
    </source>
</evidence>
<dbReference type="PIRSF" id="PIRSF002811">
    <property type="entry name" value="DnaG"/>
    <property type="match status" value="1"/>
</dbReference>
<evidence type="ECO:0000256" key="6">
    <source>
        <dbReference type="ARBA" id="ARBA00022723"/>
    </source>
</evidence>
<dbReference type="InterPro" id="IPR002694">
    <property type="entry name" value="Znf_CHC2"/>
</dbReference>
<keyword evidence="2 12" id="KW-0639">Primosome</keyword>
<dbReference type="PANTHER" id="PTHR30313">
    <property type="entry name" value="DNA PRIMASE"/>
    <property type="match status" value="1"/>
</dbReference>
<keyword evidence="5 12" id="KW-0235">DNA replication</keyword>
<keyword evidence="10 12" id="KW-0238">DNA-binding</keyword>
<dbReference type="FunFam" id="3.40.1360.10:FF:000002">
    <property type="entry name" value="DNA primase"/>
    <property type="match status" value="1"/>
</dbReference>
<dbReference type="FunFam" id="3.90.980.10:FF:000001">
    <property type="entry name" value="DNA primase"/>
    <property type="match status" value="1"/>
</dbReference>
<keyword evidence="7 12" id="KW-0863">Zinc-finger</keyword>
<keyword evidence="1 12" id="KW-0240">DNA-directed RNA polymerase</keyword>
<evidence type="ECO:0000256" key="8">
    <source>
        <dbReference type="ARBA" id="ARBA00022833"/>
    </source>
</evidence>
<dbReference type="SUPFAM" id="SSF56731">
    <property type="entry name" value="DNA primase core"/>
    <property type="match status" value="1"/>
</dbReference>
<feature type="zinc finger region" description="CHC2-type" evidence="12 14">
    <location>
        <begin position="43"/>
        <end position="67"/>
    </location>
</feature>
<dbReference type="Pfam" id="PF01807">
    <property type="entry name" value="Zn_ribbon_DnaG"/>
    <property type="match status" value="1"/>
</dbReference>
<keyword evidence="3 12" id="KW-0808">Transferase</keyword>
<dbReference type="GO" id="GO:0000428">
    <property type="term" value="C:DNA-directed RNA polymerase complex"/>
    <property type="evidence" value="ECO:0007669"/>
    <property type="project" value="UniProtKB-KW"/>
</dbReference>
<dbReference type="HAMAP" id="MF_00974">
    <property type="entry name" value="DNA_primase_DnaG"/>
    <property type="match status" value="1"/>
</dbReference>
<dbReference type="InterPro" id="IPR013264">
    <property type="entry name" value="DNAG_N"/>
</dbReference>
<keyword evidence="9" id="KW-0460">Magnesium</keyword>
<evidence type="ECO:0000256" key="5">
    <source>
        <dbReference type="ARBA" id="ARBA00022705"/>
    </source>
</evidence>
<dbReference type="PANTHER" id="PTHR30313:SF2">
    <property type="entry name" value="DNA PRIMASE"/>
    <property type="match status" value="1"/>
</dbReference>
<keyword evidence="4 12" id="KW-0548">Nucleotidyltransferase</keyword>
<sequence length="648" mass="70445">MRFAPAFLDEIRARIPISQVVGRRVTWDRRKTQAAKGDFWACCPFHQEKSPSFHCDDRRGIYHCFGCGVTGDHFRFLTEKEGLSFPEAVELLASEAGLAMPARDERAEAEEKKRASLHDVMELATRFYEATLQSRDGAAARGYLARRAIAPETQRRFRLGYAPSARNALKEHLAGKGVGHDEMVAAGLLVAGPDVPVSFDRFRDRVIFPITDFRGRIVAFGGRAMAGDVPAKYLNSPETPLFSKGSLLYNGAEARKAAREKGTVIAVEGYVDVIALVAAGFEHAVAPLGTALTERQLDLLWRMAEEPILCFDGDKAGMRAAFRAVELALPGLAPGRSVRFAVLPEGKDPDDLVREQGREAMAQVLASARPLVEMIWMRETEGGAFETPERRAALEARLKEAARQIRDEAVRRHYDQALRERVREFFGFGGSGFGGAAKAGRSGGRPERGTAQGRGGARGGRPPPLAVSESLRRSTLIAGPAAVPLREAVLVATLLNHPALLAAHLDAFAALELTNRELDSLRGQILEIAAEDPQIGAATLRSRIARGPLSGLVSRLDAQIERAGAWQAAAEAADRDAEDGWIQALTLHSKARTLHKDLKEAETALAADPSEANFASLIDIRNQLARSDGTEALIEGFGESSGRRQRTM</sequence>
<dbReference type="SMART" id="SM00400">
    <property type="entry name" value="ZnF_CHCC"/>
    <property type="match status" value="1"/>
</dbReference>
<organism evidence="17 18">
    <name type="scientific">Prosthecomicrobium pneumaticum</name>
    <dbReference type="NCBI Taxonomy" id="81895"/>
    <lineage>
        <taxon>Bacteria</taxon>
        <taxon>Pseudomonadati</taxon>
        <taxon>Pseudomonadota</taxon>
        <taxon>Alphaproteobacteria</taxon>
        <taxon>Hyphomicrobiales</taxon>
        <taxon>Kaistiaceae</taxon>
        <taxon>Prosthecomicrobium</taxon>
    </lineage>
</organism>
<dbReference type="GO" id="GO:0006269">
    <property type="term" value="P:DNA replication, synthesis of primer"/>
    <property type="evidence" value="ECO:0007669"/>
    <property type="project" value="UniProtKB-UniRule"/>
</dbReference>
<dbReference type="GO" id="GO:0005737">
    <property type="term" value="C:cytoplasm"/>
    <property type="evidence" value="ECO:0007669"/>
    <property type="project" value="TreeGrafter"/>
</dbReference>
<dbReference type="GO" id="GO:1990077">
    <property type="term" value="C:primosome complex"/>
    <property type="evidence" value="ECO:0007669"/>
    <property type="project" value="UniProtKB-KW"/>
</dbReference>
<dbReference type="InterPro" id="IPR006171">
    <property type="entry name" value="TOPRIM_dom"/>
</dbReference>
<evidence type="ECO:0000256" key="15">
    <source>
        <dbReference type="SAM" id="MobiDB-lite"/>
    </source>
</evidence>
<dbReference type="Gene3D" id="3.90.580.10">
    <property type="entry name" value="Zinc finger, CHC2-type domain"/>
    <property type="match status" value="1"/>
</dbReference>
<dbReference type="Gene3D" id="3.90.980.10">
    <property type="entry name" value="DNA primase, catalytic core, N-terminal domain"/>
    <property type="match status" value="1"/>
</dbReference>
<keyword evidence="18" id="KW-1185">Reference proteome</keyword>
<evidence type="ECO:0000256" key="9">
    <source>
        <dbReference type="ARBA" id="ARBA00022842"/>
    </source>
</evidence>
<dbReference type="Gene3D" id="3.40.1360.10">
    <property type="match status" value="1"/>
</dbReference>
<dbReference type="PROSITE" id="PS50880">
    <property type="entry name" value="TOPRIM"/>
    <property type="match status" value="1"/>
</dbReference>
<accession>A0A7W9FLG9</accession>
<comment type="domain">
    <text evidence="12">Contains an N-terminal zinc-binding domain, a central core domain that contains the primase activity, and a C-terminal DnaB-binding domain.</text>
</comment>
<dbReference type="InterPro" id="IPR006295">
    <property type="entry name" value="DNA_primase_DnaG"/>
</dbReference>
<feature type="domain" description="Toprim" evidence="16">
    <location>
        <begin position="262"/>
        <end position="344"/>
    </location>
</feature>
<keyword evidence="6 12" id="KW-0479">Metal-binding</keyword>
<comment type="caution">
    <text evidence="17">The sequence shown here is derived from an EMBL/GenBank/DDBJ whole genome shotgun (WGS) entry which is preliminary data.</text>
</comment>
<gene>
    <name evidence="12" type="primary">dnaG</name>
    <name evidence="17" type="ORF">GGQ63_001903</name>
</gene>
<comment type="catalytic activity">
    <reaction evidence="12">
        <text>ssDNA + n NTP = ssDNA/pppN(pN)n-1 hybrid + (n-1) diphosphate.</text>
        <dbReference type="EC" id="2.7.7.101"/>
    </reaction>
</comment>
<dbReference type="SMART" id="SM00493">
    <property type="entry name" value="TOPRIM"/>
    <property type="match status" value="1"/>
</dbReference>
<name>A0A7W9FLG9_9HYPH</name>
<dbReference type="EMBL" id="JACHOO010000003">
    <property type="protein sequence ID" value="MBB5752849.1"/>
    <property type="molecule type" value="Genomic_DNA"/>
</dbReference>
<dbReference type="Pfam" id="PF08275">
    <property type="entry name" value="DNAG_N"/>
    <property type="match status" value="1"/>
</dbReference>
<dbReference type="Pfam" id="PF13662">
    <property type="entry name" value="Toprim_4"/>
    <property type="match status" value="1"/>
</dbReference>
<dbReference type="GO" id="GO:0003677">
    <property type="term" value="F:DNA binding"/>
    <property type="evidence" value="ECO:0007669"/>
    <property type="project" value="UniProtKB-KW"/>
</dbReference>
<evidence type="ECO:0000256" key="4">
    <source>
        <dbReference type="ARBA" id="ARBA00022695"/>
    </source>
</evidence>
<evidence type="ECO:0000259" key="16">
    <source>
        <dbReference type="PROSITE" id="PS50880"/>
    </source>
</evidence>
<dbReference type="AlphaFoldDB" id="A0A7W9FLG9"/>
<dbReference type="CDD" id="cd03364">
    <property type="entry name" value="TOPRIM_DnaG_primases"/>
    <property type="match status" value="1"/>
</dbReference>
<dbReference type="RefSeq" id="WP_183855020.1">
    <property type="nucleotide sequence ID" value="NZ_JACHOO010000003.1"/>
</dbReference>
<dbReference type="InterPro" id="IPR034151">
    <property type="entry name" value="TOPRIM_DnaG_bac"/>
</dbReference>
<evidence type="ECO:0000256" key="11">
    <source>
        <dbReference type="ARBA" id="ARBA00023163"/>
    </source>
</evidence>